<reference evidence="2 3" key="1">
    <citation type="journal article" date="2014" name="PLoS Genet.">
        <title>Phylogenetically driven sequencing of extremely halophilic archaea reveals strategies for static and dynamic osmo-response.</title>
        <authorList>
            <person name="Becker E.A."/>
            <person name="Seitzer P.M."/>
            <person name="Tritt A."/>
            <person name="Larsen D."/>
            <person name="Krusor M."/>
            <person name="Yao A.I."/>
            <person name="Wu D."/>
            <person name="Madern D."/>
            <person name="Eisen J.A."/>
            <person name="Darling A.E."/>
            <person name="Facciotti M.T."/>
        </authorList>
    </citation>
    <scope>NUCLEOTIDE SEQUENCE [LARGE SCALE GENOMIC DNA]</scope>
    <source>
        <strain evidence="2 3">JCM 10989</strain>
    </source>
</reference>
<keyword evidence="1" id="KW-0812">Transmembrane</keyword>
<comment type="caution">
    <text evidence="2">The sequence shown here is derived from an EMBL/GenBank/DDBJ whole genome shotgun (WGS) entry which is preliminary data.</text>
</comment>
<evidence type="ECO:0000256" key="1">
    <source>
        <dbReference type="SAM" id="Phobius"/>
    </source>
</evidence>
<dbReference type="OrthoDB" id="167440at2157"/>
<dbReference type="EMBL" id="AOIM01000012">
    <property type="protein sequence ID" value="ELY94224.1"/>
    <property type="molecule type" value="Genomic_DNA"/>
</dbReference>
<protein>
    <submittedName>
        <fullName evidence="2">Uncharacterized protein</fullName>
    </submittedName>
</protein>
<sequence length="66" mass="7293">MDRTEQWTAALAVFYLATLALVYVLDEPRVWLLWAVGMVVVSGGVLIAFNRSTPVDDDGVAEQHSE</sequence>
<name>M0A6M6_9EURY</name>
<dbReference type="PATRIC" id="fig|1227493.4.peg.690"/>
<evidence type="ECO:0000313" key="3">
    <source>
        <dbReference type="Proteomes" id="UP000011519"/>
    </source>
</evidence>
<dbReference type="RefSeq" id="WP_006651979.1">
    <property type="nucleotide sequence ID" value="NZ_AOIM01000012.1"/>
</dbReference>
<organism evidence="2 3">
    <name type="scientific">Natrialba hulunbeirensis JCM 10989</name>
    <dbReference type="NCBI Taxonomy" id="1227493"/>
    <lineage>
        <taxon>Archaea</taxon>
        <taxon>Methanobacteriati</taxon>
        <taxon>Methanobacteriota</taxon>
        <taxon>Stenosarchaea group</taxon>
        <taxon>Halobacteria</taxon>
        <taxon>Halobacteriales</taxon>
        <taxon>Natrialbaceae</taxon>
        <taxon>Natrialba</taxon>
    </lineage>
</organism>
<feature type="transmembrane region" description="Helical" evidence="1">
    <location>
        <begin position="31"/>
        <end position="49"/>
    </location>
</feature>
<accession>M0A6M6</accession>
<gene>
    <name evidence="2" type="ORF">C483_03630</name>
</gene>
<dbReference type="Proteomes" id="UP000011519">
    <property type="component" value="Unassembled WGS sequence"/>
</dbReference>
<keyword evidence="1" id="KW-0472">Membrane</keyword>
<dbReference type="AlphaFoldDB" id="M0A6M6"/>
<dbReference type="STRING" id="1227493.C483_03630"/>
<keyword evidence="1" id="KW-1133">Transmembrane helix</keyword>
<keyword evidence="3" id="KW-1185">Reference proteome</keyword>
<proteinExistence type="predicted"/>
<evidence type="ECO:0000313" key="2">
    <source>
        <dbReference type="EMBL" id="ELY94224.1"/>
    </source>
</evidence>
<feature type="transmembrane region" description="Helical" evidence="1">
    <location>
        <begin position="7"/>
        <end position="25"/>
    </location>
</feature>